<dbReference type="EMBL" id="JARJLG010000159">
    <property type="protein sequence ID" value="KAJ7734794.1"/>
    <property type="molecule type" value="Genomic_DNA"/>
</dbReference>
<comment type="caution">
    <text evidence="1">The sequence shown here is derived from an EMBL/GenBank/DDBJ whole genome shotgun (WGS) entry which is preliminary data.</text>
</comment>
<dbReference type="Proteomes" id="UP001215280">
    <property type="component" value="Unassembled WGS sequence"/>
</dbReference>
<proteinExistence type="predicted"/>
<dbReference type="AlphaFoldDB" id="A0AAD7I4A5"/>
<accession>A0AAD7I4A5</accession>
<evidence type="ECO:0000313" key="2">
    <source>
        <dbReference type="Proteomes" id="UP001215280"/>
    </source>
</evidence>
<evidence type="ECO:0008006" key="3">
    <source>
        <dbReference type="Google" id="ProtNLM"/>
    </source>
</evidence>
<sequence>MLSTSKTALAADRARIADIDPQTLELECALRVLREETNLLQRRLYTSRPPSTSAFDADRARLAAIRRQSLDIERSSQVLREERTLLQARLDACTYPVLTLPTEVISEIFIRFIPVYPKCPPLIGLHSPNVLALICRKWREIALSMPELWRAFAPCFGNTRALTPLHLLQALEIWVRRSGSWPLSMELFQAPKRFNKTLSAHRARWEHLKLIHAETLLFSVEGTLPLLRSLHLPMLPVAGRLPTAPLLQTVTLEFHFHNFSAATLPWSQLTAITVNRILLHSCLDMLNATGNLVYCRVGIHFNPSDGLLSSMGDITLPYLESLILDLIGLPRTGFLDILTLPALRRFWVAESFLGTNPTLTLISFTSKSGCALKELGIIGSRIPRHVYRSGFPSSVSVRFKGTLDETVPGIDDGRR</sequence>
<keyword evidence="2" id="KW-1185">Reference proteome</keyword>
<gene>
    <name evidence="1" type="ORF">DFH07DRAFT_844665</name>
</gene>
<protein>
    <recommendedName>
        <fullName evidence="3">F-box domain-containing protein</fullName>
    </recommendedName>
</protein>
<organism evidence="1 2">
    <name type="scientific">Mycena maculata</name>
    <dbReference type="NCBI Taxonomy" id="230809"/>
    <lineage>
        <taxon>Eukaryota</taxon>
        <taxon>Fungi</taxon>
        <taxon>Dikarya</taxon>
        <taxon>Basidiomycota</taxon>
        <taxon>Agaricomycotina</taxon>
        <taxon>Agaricomycetes</taxon>
        <taxon>Agaricomycetidae</taxon>
        <taxon>Agaricales</taxon>
        <taxon>Marasmiineae</taxon>
        <taxon>Mycenaceae</taxon>
        <taxon>Mycena</taxon>
    </lineage>
</organism>
<reference evidence="1" key="1">
    <citation type="submission" date="2023-03" db="EMBL/GenBank/DDBJ databases">
        <title>Massive genome expansion in bonnet fungi (Mycena s.s.) driven by repeated elements and novel gene families across ecological guilds.</title>
        <authorList>
            <consortium name="Lawrence Berkeley National Laboratory"/>
            <person name="Harder C.B."/>
            <person name="Miyauchi S."/>
            <person name="Viragh M."/>
            <person name="Kuo A."/>
            <person name="Thoen E."/>
            <person name="Andreopoulos B."/>
            <person name="Lu D."/>
            <person name="Skrede I."/>
            <person name="Drula E."/>
            <person name="Henrissat B."/>
            <person name="Morin E."/>
            <person name="Kohler A."/>
            <person name="Barry K."/>
            <person name="LaButti K."/>
            <person name="Morin E."/>
            <person name="Salamov A."/>
            <person name="Lipzen A."/>
            <person name="Mereny Z."/>
            <person name="Hegedus B."/>
            <person name="Baldrian P."/>
            <person name="Stursova M."/>
            <person name="Weitz H."/>
            <person name="Taylor A."/>
            <person name="Grigoriev I.V."/>
            <person name="Nagy L.G."/>
            <person name="Martin F."/>
            <person name="Kauserud H."/>
        </authorList>
    </citation>
    <scope>NUCLEOTIDE SEQUENCE</scope>
    <source>
        <strain evidence="1">CBHHK188m</strain>
    </source>
</reference>
<name>A0AAD7I4A5_9AGAR</name>
<evidence type="ECO:0000313" key="1">
    <source>
        <dbReference type="EMBL" id="KAJ7734794.1"/>
    </source>
</evidence>